<keyword evidence="1" id="KW-0732">Signal</keyword>
<proteinExistence type="predicted"/>
<feature type="signal peptide" evidence="1">
    <location>
        <begin position="1"/>
        <end position="24"/>
    </location>
</feature>
<evidence type="ECO:0008006" key="4">
    <source>
        <dbReference type="Google" id="ProtNLM"/>
    </source>
</evidence>
<organism evidence="2 3">
    <name type="scientific">Tetradesmus obliquus</name>
    <name type="common">Green alga</name>
    <name type="synonym">Acutodesmus obliquus</name>
    <dbReference type="NCBI Taxonomy" id="3088"/>
    <lineage>
        <taxon>Eukaryota</taxon>
        <taxon>Viridiplantae</taxon>
        <taxon>Chlorophyta</taxon>
        <taxon>core chlorophytes</taxon>
        <taxon>Chlorophyceae</taxon>
        <taxon>CS clade</taxon>
        <taxon>Sphaeropleales</taxon>
        <taxon>Scenedesmaceae</taxon>
        <taxon>Tetradesmus</taxon>
    </lineage>
</organism>
<protein>
    <recommendedName>
        <fullName evidence="4">LysM domain-containing protein</fullName>
    </recommendedName>
</protein>
<keyword evidence="3" id="KW-1185">Reference proteome</keyword>
<dbReference type="AlphaFoldDB" id="A0A383VBK5"/>
<dbReference type="EMBL" id="FNXT01000190">
    <property type="protein sequence ID" value="SZX61994.1"/>
    <property type="molecule type" value="Genomic_DNA"/>
</dbReference>
<reference evidence="2 3" key="1">
    <citation type="submission" date="2016-10" db="EMBL/GenBank/DDBJ databases">
        <authorList>
            <person name="Cai Z."/>
        </authorList>
    </citation>
    <scope>NUCLEOTIDE SEQUENCE [LARGE SCALE GENOMIC DNA]</scope>
</reference>
<feature type="chain" id="PRO_5016607371" description="LysM domain-containing protein" evidence="1">
    <location>
        <begin position="25"/>
        <end position="183"/>
    </location>
</feature>
<dbReference type="Proteomes" id="UP000256970">
    <property type="component" value="Unassembled WGS sequence"/>
</dbReference>
<evidence type="ECO:0000313" key="3">
    <source>
        <dbReference type="Proteomes" id="UP000256970"/>
    </source>
</evidence>
<dbReference type="PROSITE" id="PS51257">
    <property type="entry name" value="PROKAR_LIPOPROTEIN"/>
    <property type="match status" value="1"/>
</dbReference>
<sequence>MKASSAVIALSCLLAACMALPAAAQVATGQNRVCCAYIRNRANTAWQLVCNNPTGIPGALPFPAGTILSAVNLVPGQIAQCVGRFPFPNPLPYALPPTGQQLFSPPNGGRCAGQFTSFYQGLGPDGGFVVQCTSAAPRARAAAAAAMAASAAPADPSMVFPAESAESATVAAAAAAAAEPASP</sequence>
<name>A0A383VBK5_TETOB</name>
<evidence type="ECO:0000313" key="2">
    <source>
        <dbReference type="EMBL" id="SZX61994.1"/>
    </source>
</evidence>
<gene>
    <name evidence="2" type="ORF">BQ4739_LOCUS2543</name>
</gene>
<accession>A0A383VBK5</accession>
<evidence type="ECO:0000256" key="1">
    <source>
        <dbReference type="SAM" id="SignalP"/>
    </source>
</evidence>